<dbReference type="RefSeq" id="WP_084283866.1">
    <property type="nucleotide sequence ID" value="NZ_FWXJ01000009.1"/>
</dbReference>
<proteinExistence type="predicted"/>
<feature type="transmembrane region" description="Helical" evidence="1">
    <location>
        <begin position="169"/>
        <end position="188"/>
    </location>
</feature>
<feature type="transmembrane region" description="Helical" evidence="1">
    <location>
        <begin position="72"/>
        <end position="92"/>
    </location>
</feature>
<dbReference type="OrthoDB" id="9806665at2"/>
<organism evidence="2 3">
    <name type="scientific">Polynucleobacter kasalickyi</name>
    <dbReference type="NCBI Taxonomy" id="1938817"/>
    <lineage>
        <taxon>Bacteria</taxon>
        <taxon>Pseudomonadati</taxon>
        <taxon>Pseudomonadota</taxon>
        <taxon>Betaproteobacteria</taxon>
        <taxon>Burkholderiales</taxon>
        <taxon>Burkholderiaceae</taxon>
        <taxon>Polynucleobacter</taxon>
    </lineage>
</organism>
<feature type="transmembrane region" description="Helical" evidence="1">
    <location>
        <begin position="39"/>
        <end position="60"/>
    </location>
</feature>
<feature type="transmembrane region" description="Helical" evidence="1">
    <location>
        <begin position="104"/>
        <end position="133"/>
    </location>
</feature>
<evidence type="ECO:0000313" key="2">
    <source>
        <dbReference type="EMBL" id="SMC61844.1"/>
    </source>
</evidence>
<dbReference type="AlphaFoldDB" id="A0A1W2AML1"/>
<keyword evidence="1" id="KW-0812">Transmembrane</keyword>
<keyword evidence="1" id="KW-1133">Transmembrane helix</keyword>
<feature type="transmembrane region" description="Helical" evidence="1">
    <location>
        <begin position="6"/>
        <end position="27"/>
    </location>
</feature>
<evidence type="ECO:0000313" key="3">
    <source>
        <dbReference type="Proteomes" id="UP000192708"/>
    </source>
</evidence>
<protein>
    <submittedName>
        <fullName evidence="2">YGGT family protein</fullName>
    </submittedName>
</protein>
<dbReference type="EMBL" id="FWXJ01000009">
    <property type="protein sequence ID" value="SMC61844.1"/>
    <property type="molecule type" value="Genomic_DNA"/>
</dbReference>
<evidence type="ECO:0000256" key="1">
    <source>
        <dbReference type="SAM" id="Phobius"/>
    </source>
</evidence>
<accession>A0A1W2AML1</accession>
<dbReference type="Pfam" id="PF02325">
    <property type="entry name" value="CCB3_YggT"/>
    <property type="match status" value="1"/>
</dbReference>
<gene>
    <name evidence="2" type="ORF">SAMN06296008_10976</name>
</gene>
<dbReference type="GO" id="GO:0016020">
    <property type="term" value="C:membrane"/>
    <property type="evidence" value="ECO:0007669"/>
    <property type="project" value="InterPro"/>
</dbReference>
<name>A0A1W2AML1_9BURK</name>
<sequence>MIYQIVDLFVGLASATVAGACLMLCYFDFFRINLGRVHGLLGNQIASFLLLVTNWLTLPIRKVIQNTGKVNLVYLISGYLIIVAKIIILSLFSHTLFSELSRLLLPILLSALIQYLDLFLSIISGITFVYVILSWISQGSPSYFLAANILEPLLVQLRKRLPNTGTFDFSALALLLIIKVLQIVVSNFR</sequence>
<dbReference type="STRING" id="1938817.SAMN06296008_10976"/>
<dbReference type="InterPro" id="IPR003425">
    <property type="entry name" value="CCB3/YggT"/>
</dbReference>
<reference evidence="2 3" key="1">
    <citation type="submission" date="2017-04" db="EMBL/GenBank/DDBJ databases">
        <authorList>
            <person name="Afonso C.L."/>
            <person name="Miller P.J."/>
            <person name="Scott M.A."/>
            <person name="Spackman E."/>
            <person name="Goraichik I."/>
            <person name="Dimitrov K.M."/>
            <person name="Suarez D.L."/>
            <person name="Swayne D.E."/>
        </authorList>
    </citation>
    <scope>NUCLEOTIDE SEQUENCE [LARGE SCALE GENOMIC DNA]</scope>
    <source>
        <strain evidence="2 3">VK13</strain>
    </source>
</reference>
<keyword evidence="3" id="KW-1185">Reference proteome</keyword>
<dbReference type="Proteomes" id="UP000192708">
    <property type="component" value="Unassembled WGS sequence"/>
</dbReference>
<keyword evidence="1" id="KW-0472">Membrane</keyword>